<dbReference type="Proteomes" id="UP000734854">
    <property type="component" value="Unassembled WGS sequence"/>
</dbReference>
<feature type="transmembrane region" description="Helical" evidence="8">
    <location>
        <begin position="607"/>
        <end position="627"/>
    </location>
</feature>
<dbReference type="InterPro" id="IPR052308">
    <property type="entry name" value="PPR_domain-containing"/>
</dbReference>
<evidence type="ECO:0000256" key="4">
    <source>
        <dbReference type="ARBA" id="ARBA00022989"/>
    </source>
</evidence>
<dbReference type="GO" id="GO:0015095">
    <property type="term" value="F:magnesium ion transmembrane transporter activity"/>
    <property type="evidence" value="ECO:0007669"/>
    <property type="project" value="InterPro"/>
</dbReference>
<name>A0A8J5LBN4_ZINOF</name>
<sequence length="807" mass="90318">MAESVRDIVCWIISRRVRVLISIPAVFIASLRSGSSSFVFLSSAAMSFFRHLLLRSLRGGSVSELRSPRHLAAISTPSRHFAFSSAEEAAAERRRRKRRLRIEPPLHALRRDPNAPRPPRDPNAPRLPDSTSALVGPRLNLHNRVQSLIRGGDLDAASSTARHAVFSSVRPTVFTCNAITASMLRAGRIDDVVALFTFFFNQSNIVPNVVSYNILINAHCNAGRVDVALDVYRHILENAPFSPSYVTYRHLTKGLVDADRMQDAIDLLREMLNRGHGADSMVYNTLMAGFIDRQNMERALQFFDELRDRCLVYDGIVHSTLMEAYFKRGMDKEAMDSYQSLLDRQFKMTPATCNVLIETLLRHHKLAEAEAMFESMLNNHSPPSFTAINTDTYNLMVNQRFKEGKIIEAIETFHRQPRKPVIMDVGCFNNIIGKLCANGLLPESEKLFGEMPEKSVNPDATTYRTLIDACFSVGRTDSALEYFEKMIKSSGESPGFRVDVGVYNMMFHGLVSAGRINQAMEVFGKMWERGIRPNQSSYEVLITAMCNEGNLDRGRELFEQMLRDRINATPEFSAFLLDAFGKAGRIQEIEELVGGSPSNVTSQAQQLHIFGILGCALCVVGSTTIVLHAPQERAIESVTEVWDLATEPAALILVFRFAPQYGQTHIMVYIGICSLVGSLSVMSVKALGIALKLTFSGMNQLNYPQTWALDTFNTAVVSPIYYVMFTSLTILASVIMFKDWDRQKPTQIVTEMCGFVTILSGTFLLHRTKDMVDGSHHSSRLSKHANEDDDYSSDGIPLKSPDSFWQP</sequence>
<dbReference type="Pfam" id="PF05653">
    <property type="entry name" value="Mg_trans_NIPA"/>
    <property type="match status" value="1"/>
</dbReference>
<feature type="repeat" description="PPR" evidence="6">
    <location>
        <begin position="349"/>
        <end position="383"/>
    </location>
</feature>
<dbReference type="PANTHER" id="PTHR47937:SF2">
    <property type="entry name" value="PENTATRICOPEPTIDE (PPR) REPEAT-CONTAINING PROTEIN, PF01535'-RELATED"/>
    <property type="match status" value="1"/>
</dbReference>
<protein>
    <recommendedName>
        <fullName evidence="11">Pentatricopeptide repeat-containing protein</fullName>
    </recommendedName>
</protein>
<dbReference type="GO" id="GO:0005769">
    <property type="term" value="C:early endosome"/>
    <property type="evidence" value="ECO:0007669"/>
    <property type="project" value="UniProtKB-SubCell"/>
</dbReference>
<accession>A0A8J5LBN4</accession>
<dbReference type="NCBIfam" id="TIGR00756">
    <property type="entry name" value="PPR"/>
    <property type="match status" value="7"/>
</dbReference>
<dbReference type="PANTHER" id="PTHR47937">
    <property type="entry name" value="PLASTID TRANSCRIPTIONALLY ACTIVE CHROMOSOME 2-LIKE PROTEIN"/>
    <property type="match status" value="1"/>
</dbReference>
<keyword evidence="2 8" id="KW-0812">Transmembrane</keyword>
<dbReference type="Pfam" id="PF01535">
    <property type="entry name" value="PPR"/>
    <property type="match status" value="3"/>
</dbReference>
<keyword evidence="10" id="KW-1185">Reference proteome</keyword>
<evidence type="ECO:0000256" key="8">
    <source>
        <dbReference type="SAM" id="Phobius"/>
    </source>
</evidence>
<feature type="region of interest" description="Disordered" evidence="7">
    <location>
        <begin position="102"/>
        <end position="134"/>
    </location>
</feature>
<reference evidence="9 10" key="1">
    <citation type="submission" date="2020-08" db="EMBL/GenBank/DDBJ databases">
        <title>Plant Genome Project.</title>
        <authorList>
            <person name="Zhang R.-G."/>
        </authorList>
    </citation>
    <scope>NUCLEOTIDE SEQUENCE [LARGE SCALE GENOMIC DNA]</scope>
    <source>
        <tissue evidence="9">Rhizome</tissue>
    </source>
</reference>
<dbReference type="InterPro" id="IPR008521">
    <property type="entry name" value="Mg_trans_NIPA"/>
</dbReference>
<organism evidence="9 10">
    <name type="scientific">Zingiber officinale</name>
    <name type="common">Ginger</name>
    <name type="synonym">Amomum zingiber</name>
    <dbReference type="NCBI Taxonomy" id="94328"/>
    <lineage>
        <taxon>Eukaryota</taxon>
        <taxon>Viridiplantae</taxon>
        <taxon>Streptophyta</taxon>
        <taxon>Embryophyta</taxon>
        <taxon>Tracheophyta</taxon>
        <taxon>Spermatophyta</taxon>
        <taxon>Magnoliopsida</taxon>
        <taxon>Liliopsida</taxon>
        <taxon>Zingiberales</taxon>
        <taxon>Zingiberaceae</taxon>
        <taxon>Zingiber</taxon>
    </lineage>
</organism>
<evidence type="ECO:0000313" key="10">
    <source>
        <dbReference type="Proteomes" id="UP000734854"/>
    </source>
</evidence>
<feature type="repeat" description="PPR" evidence="6">
    <location>
        <begin position="534"/>
        <end position="568"/>
    </location>
</feature>
<feature type="repeat" description="PPR" evidence="6">
    <location>
        <begin position="459"/>
        <end position="493"/>
    </location>
</feature>
<evidence type="ECO:0000256" key="6">
    <source>
        <dbReference type="PROSITE-ProRule" id="PRU00708"/>
    </source>
</evidence>
<dbReference type="EMBL" id="JACMSC010000009">
    <property type="protein sequence ID" value="KAG6507201.1"/>
    <property type="molecule type" value="Genomic_DNA"/>
</dbReference>
<evidence type="ECO:0000256" key="7">
    <source>
        <dbReference type="SAM" id="MobiDB-lite"/>
    </source>
</evidence>
<feature type="compositionally biased region" description="Basic and acidic residues" evidence="7">
    <location>
        <begin position="102"/>
        <end position="120"/>
    </location>
</feature>
<dbReference type="InterPro" id="IPR011990">
    <property type="entry name" value="TPR-like_helical_dom_sf"/>
</dbReference>
<feature type="repeat" description="PPR" evidence="6">
    <location>
        <begin position="499"/>
        <end position="533"/>
    </location>
</feature>
<evidence type="ECO:0000256" key="5">
    <source>
        <dbReference type="ARBA" id="ARBA00023136"/>
    </source>
</evidence>
<dbReference type="AlphaFoldDB" id="A0A8J5LBN4"/>
<dbReference type="GO" id="GO:0048316">
    <property type="term" value="P:seed development"/>
    <property type="evidence" value="ECO:0007669"/>
    <property type="project" value="UniProtKB-ARBA"/>
</dbReference>
<dbReference type="SUPFAM" id="SSF81901">
    <property type="entry name" value="HCP-like"/>
    <property type="match status" value="1"/>
</dbReference>
<feature type="repeat" description="PPR" evidence="6">
    <location>
        <begin position="244"/>
        <end position="278"/>
    </location>
</feature>
<proteinExistence type="predicted"/>
<feature type="region of interest" description="Disordered" evidence="7">
    <location>
        <begin position="776"/>
        <end position="807"/>
    </location>
</feature>
<dbReference type="FunFam" id="1.25.40.10:FF:000922">
    <property type="entry name" value="Pentatricopeptide repeat-containing protein"/>
    <property type="match status" value="1"/>
</dbReference>
<feature type="transmembrane region" description="Helical" evidence="8">
    <location>
        <begin position="711"/>
        <end position="736"/>
    </location>
</feature>
<keyword evidence="5 8" id="KW-0472">Membrane</keyword>
<evidence type="ECO:0000256" key="2">
    <source>
        <dbReference type="ARBA" id="ARBA00022692"/>
    </source>
</evidence>
<keyword evidence="3" id="KW-0677">Repeat</keyword>
<evidence type="ECO:0008006" key="11">
    <source>
        <dbReference type="Google" id="ProtNLM"/>
    </source>
</evidence>
<feature type="repeat" description="PPR" evidence="6">
    <location>
        <begin position="208"/>
        <end position="243"/>
    </location>
</feature>
<dbReference type="PROSITE" id="PS51375">
    <property type="entry name" value="PPR"/>
    <property type="match status" value="8"/>
</dbReference>
<feature type="transmembrane region" description="Helical" evidence="8">
    <location>
        <begin position="666"/>
        <end position="691"/>
    </location>
</feature>
<dbReference type="InterPro" id="IPR002885">
    <property type="entry name" value="PPR_rpt"/>
</dbReference>
<feature type="repeat" description="PPR" evidence="6">
    <location>
        <begin position="279"/>
        <end position="309"/>
    </location>
</feature>
<comment type="subcellular location">
    <subcellularLocation>
        <location evidence="1">Membrane</location>
        <topology evidence="1">Multi-pass membrane protein</topology>
    </subcellularLocation>
</comment>
<evidence type="ECO:0000256" key="1">
    <source>
        <dbReference type="ARBA" id="ARBA00004141"/>
    </source>
</evidence>
<dbReference type="Pfam" id="PF13041">
    <property type="entry name" value="PPR_2"/>
    <property type="match status" value="2"/>
</dbReference>
<dbReference type="Gene3D" id="1.25.40.10">
    <property type="entry name" value="Tetratricopeptide repeat domain"/>
    <property type="match status" value="4"/>
</dbReference>
<dbReference type="GO" id="GO:0016020">
    <property type="term" value="C:membrane"/>
    <property type="evidence" value="ECO:0007669"/>
    <property type="project" value="UniProtKB-SubCell"/>
</dbReference>
<dbReference type="Pfam" id="PF12854">
    <property type="entry name" value="PPR_1"/>
    <property type="match status" value="1"/>
</dbReference>
<feature type="repeat" description="PPR" evidence="6">
    <location>
        <begin position="424"/>
        <end position="458"/>
    </location>
</feature>
<gene>
    <name evidence="9" type="ORF">ZIOFF_032542</name>
</gene>
<evidence type="ECO:0000256" key="3">
    <source>
        <dbReference type="ARBA" id="ARBA00022737"/>
    </source>
</evidence>
<evidence type="ECO:0000313" key="9">
    <source>
        <dbReference type="EMBL" id="KAG6507201.1"/>
    </source>
</evidence>
<keyword evidence="4 8" id="KW-1133">Transmembrane helix</keyword>
<comment type="caution">
    <text evidence="9">The sequence shown here is derived from an EMBL/GenBank/DDBJ whole genome shotgun (WGS) entry which is preliminary data.</text>
</comment>